<evidence type="ECO:0000313" key="1">
    <source>
        <dbReference type="EMBL" id="OAQ34421.1"/>
    </source>
</evidence>
<keyword evidence="2" id="KW-1185">Reference proteome</keyword>
<dbReference type="Proteomes" id="UP000078512">
    <property type="component" value="Unassembled WGS sequence"/>
</dbReference>
<name>A0A197KCK3_9FUNG</name>
<dbReference type="AlphaFoldDB" id="A0A197KCK3"/>
<protein>
    <submittedName>
        <fullName evidence="1">Uncharacterized protein</fullName>
    </submittedName>
</protein>
<reference evidence="1 2" key="1">
    <citation type="submission" date="2016-05" db="EMBL/GenBank/DDBJ databases">
        <title>Genome sequencing reveals origins of a unique bacterial endosymbiosis in the earliest lineages of terrestrial Fungi.</title>
        <authorList>
            <consortium name="DOE Joint Genome Institute"/>
            <person name="Uehling J."/>
            <person name="Gryganskyi A."/>
            <person name="Hameed K."/>
            <person name="Tschaplinski T."/>
            <person name="Misztal P."/>
            <person name="Wu S."/>
            <person name="Desiro A."/>
            <person name="Vande Pol N."/>
            <person name="Du Z.-Y."/>
            <person name="Zienkiewicz A."/>
            <person name="Zienkiewicz K."/>
            <person name="Morin E."/>
            <person name="Tisserant E."/>
            <person name="Splivallo R."/>
            <person name="Hainaut M."/>
            <person name="Henrissat B."/>
            <person name="Ohm R."/>
            <person name="Kuo A."/>
            <person name="Yan J."/>
            <person name="Lipzen A."/>
            <person name="Nolan M."/>
            <person name="Labutti K."/>
            <person name="Barry K."/>
            <person name="Goldstein A."/>
            <person name="Labbe J."/>
            <person name="Schadt C."/>
            <person name="Tuskan G."/>
            <person name="Grigoriev I."/>
            <person name="Martin F."/>
            <person name="Vilgalys R."/>
            <person name="Bonito G."/>
        </authorList>
    </citation>
    <scope>NUCLEOTIDE SEQUENCE [LARGE SCALE GENOMIC DNA]</scope>
    <source>
        <strain evidence="1 2">AG-77</strain>
    </source>
</reference>
<proteinExistence type="predicted"/>
<organism evidence="1 2">
    <name type="scientific">Linnemannia elongata AG-77</name>
    <dbReference type="NCBI Taxonomy" id="1314771"/>
    <lineage>
        <taxon>Eukaryota</taxon>
        <taxon>Fungi</taxon>
        <taxon>Fungi incertae sedis</taxon>
        <taxon>Mucoromycota</taxon>
        <taxon>Mortierellomycotina</taxon>
        <taxon>Mortierellomycetes</taxon>
        <taxon>Mortierellales</taxon>
        <taxon>Mortierellaceae</taxon>
        <taxon>Linnemannia</taxon>
    </lineage>
</organism>
<dbReference type="STRING" id="1314771.A0A197KCK3"/>
<gene>
    <name evidence="1" type="ORF">K457DRAFT_14259</name>
</gene>
<evidence type="ECO:0000313" key="2">
    <source>
        <dbReference type="Proteomes" id="UP000078512"/>
    </source>
</evidence>
<sequence>MTIGACWDLDSHCQQKAWSSGLVAAASPNQGLVKKLSLEIARGIERMVNWLMKLEKVKKHRELLMKERKYFVTTMNEYVFERTFSLCQH</sequence>
<accession>A0A197KCK3</accession>
<dbReference type="EMBL" id="KV442017">
    <property type="protein sequence ID" value="OAQ34421.1"/>
    <property type="molecule type" value="Genomic_DNA"/>
</dbReference>